<organism evidence="3 4">
    <name type="scientific">Malus baccata</name>
    <name type="common">Siberian crab apple</name>
    <name type="synonym">Pyrus baccata</name>
    <dbReference type="NCBI Taxonomy" id="106549"/>
    <lineage>
        <taxon>Eukaryota</taxon>
        <taxon>Viridiplantae</taxon>
        <taxon>Streptophyta</taxon>
        <taxon>Embryophyta</taxon>
        <taxon>Tracheophyta</taxon>
        <taxon>Spermatophyta</taxon>
        <taxon>Magnoliopsida</taxon>
        <taxon>eudicotyledons</taxon>
        <taxon>Gunneridae</taxon>
        <taxon>Pentapetalae</taxon>
        <taxon>rosids</taxon>
        <taxon>fabids</taxon>
        <taxon>Rosales</taxon>
        <taxon>Rosaceae</taxon>
        <taxon>Amygdaloideae</taxon>
        <taxon>Maleae</taxon>
        <taxon>Malus</taxon>
    </lineage>
</organism>
<dbReference type="Proteomes" id="UP000315295">
    <property type="component" value="Unassembled WGS sequence"/>
</dbReference>
<evidence type="ECO:0000259" key="2">
    <source>
        <dbReference type="Pfam" id="PF07727"/>
    </source>
</evidence>
<feature type="chain" id="PRO_5021847728" description="Reverse transcriptase Ty1/copia-type domain-containing protein" evidence="1">
    <location>
        <begin position="16"/>
        <end position="81"/>
    </location>
</feature>
<dbReference type="InterPro" id="IPR013103">
    <property type="entry name" value="RVT_2"/>
</dbReference>
<dbReference type="AlphaFoldDB" id="A0A540M1Z4"/>
<evidence type="ECO:0000256" key="1">
    <source>
        <dbReference type="SAM" id="SignalP"/>
    </source>
</evidence>
<evidence type="ECO:0000313" key="3">
    <source>
        <dbReference type="EMBL" id="TQD92770.1"/>
    </source>
</evidence>
<protein>
    <recommendedName>
        <fullName evidence="2">Reverse transcriptase Ty1/copia-type domain-containing protein</fullName>
    </recommendedName>
</protein>
<name>A0A540M1Z4_MALBA</name>
<proteinExistence type="predicted"/>
<comment type="caution">
    <text evidence="3">The sequence shown here is derived from an EMBL/GenBank/DDBJ whole genome shotgun (WGS) entry which is preliminary data.</text>
</comment>
<feature type="signal peptide" evidence="1">
    <location>
        <begin position="1"/>
        <end position="15"/>
    </location>
</feature>
<keyword evidence="4" id="KW-1185">Reference proteome</keyword>
<gene>
    <name evidence="3" type="ORF">C1H46_021606</name>
</gene>
<sequence length="81" mass="9351">MIILLLLYVDDILIACQDKSRIQDLKMLSEEFDMKDLGAAQKILGMEGSRCCTKDPWHGNLEREDRWKDLDITSQIYSEGS</sequence>
<keyword evidence="1" id="KW-0732">Signal</keyword>
<dbReference type="Pfam" id="PF07727">
    <property type="entry name" value="RVT_2"/>
    <property type="match status" value="1"/>
</dbReference>
<evidence type="ECO:0000313" key="4">
    <source>
        <dbReference type="Proteomes" id="UP000315295"/>
    </source>
</evidence>
<accession>A0A540M1Z4</accession>
<reference evidence="3 4" key="1">
    <citation type="journal article" date="2019" name="G3 (Bethesda)">
        <title>Sequencing of a Wild Apple (Malus baccata) Genome Unravels the Differences Between Cultivated and Wild Apple Species Regarding Disease Resistance and Cold Tolerance.</title>
        <authorList>
            <person name="Chen X."/>
        </authorList>
    </citation>
    <scope>NUCLEOTIDE SEQUENCE [LARGE SCALE GENOMIC DNA]</scope>
    <source>
        <strain evidence="4">cv. Shandingzi</strain>
        <tissue evidence="3">Leaves</tissue>
    </source>
</reference>
<dbReference type="EMBL" id="VIEB01000385">
    <property type="protein sequence ID" value="TQD92770.1"/>
    <property type="molecule type" value="Genomic_DNA"/>
</dbReference>
<feature type="domain" description="Reverse transcriptase Ty1/copia-type" evidence="2">
    <location>
        <begin position="3"/>
        <end position="47"/>
    </location>
</feature>